<dbReference type="GO" id="GO:0009099">
    <property type="term" value="P:L-valine biosynthetic process"/>
    <property type="evidence" value="ECO:0007669"/>
    <property type="project" value="TreeGrafter"/>
</dbReference>
<comment type="catalytic activity">
    <reaction evidence="6">
        <text>a 2-oxocarboxylate + 2 oxidized [2Fe-2S]-[ferredoxin] + CoA = an acyl-CoA + 2 reduced [2Fe-2S]-[ferredoxin] + CO2 + H(+)</text>
        <dbReference type="Rhea" id="RHEA:42316"/>
        <dbReference type="Rhea" id="RHEA-COMP:10000"/>
        <dbReference type="Rhea" id="RHEA-COMP:10001"/>
        <dbReference type="ChEBI" id="CHEBI:15378"/>
        <dbReference type="ChEBI" id="CHEBI:16526"/>
        <dbReference type="ChEBI" id="CHEBI:33737"/>
        <dbReference type="ChEBI" id="CHEBI:33738"/>
        <dbReference type="ChEBI" id="CHEBI:35179"/>
        <dbReference type="ChEBI" id="CHEBI:57287"/>
        <dbReference type="ChEBI" id="CHEBI:58342"/>
        <dbReference type="EC" id="1.2.7.11"/>
    </reaction>
</comment>
<dbReference type="AlphaFoldDB" id="A0A2U9IBE8"/>
<gene>
    <name evidence="11" type="ORF">DFR85_00585</name>
</gene>
<dbReference type="InterPro" id="IPR029035">
    <property type="entry name" value="DHS-like_NAD/FAD-binding_dom"/>
</dbReference>
<dbReference type="GO" id="GO:0005948">
    <property type="term" value="C:acetolactate synthase complex"/>
    <property type="evidence" value="ECO:0007669"/>
    <property type="project" value="TreeGrafter"/>
</dbReference>
<dbReference type="Pfam" id="PF00205">
    <property type="entry name" value="TPP_enzyme_M"/>
    <property type="match status" value="1"/>
</dbReference>
<organism evidence="11 12">
    <name type="scientific">Acidianus brierleyi</name>
    <dbReference type="NCBI Taxonomy" id="41673"/>
    <lineage>
        <taxon>Archaea</taxon>
        <taxon>Thermoproteota</taxon>
        <taxon>Thermoprotei</taxon>
        <taxon>Sulfolobales</taxon>
        <taxon>Sulfolobaceae</taxon>
        <taxon>Acidianus</taxon>
    </lineage>
</organism>
<feature type="domain" description="Thiamine pyrophosphate enzyme N-terminal TPP-binding" evidence="10">
    <location>
        <begin position="15"/>
        <end position="102"/>
    </location>
</feature>
<dbReference type="GO" id="GO:0009097">
    <property type="term" value="P:isoleucine biosynthetic process"/>
    <property type="evidence" value="ECO:0007669"/>
    <property type="project" value="TreeGrafter"/>
</dbReference>
<feature type="domain" description="Thiamine pyrophosphate enzyme TPP-binding" evidence="9">
    <location>
        <begin position="367"/>
        <end position="475"/>
    </location>
</feature>
<dbReference type="SUPFAM" id="SSF52518">
    <property type="entry name" value="Thiamin diphosphate-binding fold (THDP-binding)"/>
    <property type="match status" value="2"/>
</dbReference>
<evidence type="ECO:0000256" key="2">
    <source>
        <dbReference type="ARBA" id="ARBA00007812"/>
    </source>
</evidence>
<dbReference type="GO" id="GO:0003984">
    <property type="term" value="F:acetolactate synthase activity"/>
    <property type="evidence" value="ECO:0007669"/>
    <property type="project" value="TreeGrafter"/>
</dbReference>
<dbReference type="Pfam" id="PF02775">
    <property type="entry name" value="TPP_enzyme_C"/>
    <property type="match status" value="1"/>
</dbReference>
<dbReference type="InterPro" id="IPR029061">
    <property type="entry name" value="THDP-binding"/>
</dbReference>
<evidence type="ECO:0000259" key="8">
    <source>
        <dbReference type="Pfam" id="PF00205"/>
    </source>
</evidence>
<dbReference type="Pfam" id="PF02776">
    <property type="entry name" value="TPP_enzyme_N"/>
    <property type="match status" value="1"/>
</dbReference>
<dbReference type="PANTHER" id="PTHR18968">
    <property type="entry name" value="THIAMINE PYROPHOSPHATE ENZYMES"/>
    <property type="match status" value="1"/>
</dbReference>
<dbReference type="GO" id="GO:0047553">
    <property type="term" value="F:2-oxoglutarate synthase activity"/>
    <property type="evidence" value="ECO:0007669"/>
    <property type="project" value="UniProtKB-ARBA"/>
</dbReference>
<dbReference type="CDD" id="cd02002">
    <property type="entry name" value="TPP_BFDC"/>
    <property type="match status" value="1"/>
</dbReference>
<dbReference type="CDD" id="cd07035">
    <property type="entry name" value="TPP_PYR_POX_like"/>
    <property type="match status" value="1"/>
</dbReference>
<dbReference type="GO" id="GO:0019164">
    <property type="term" value="F:pyruvate synthase activity"/>
    <property type="evidence" value="ECO:0007669"/>
    <property type="project" value="UniProtKB-ARBA"/>
</dbReference>
<dbReference type="Proteomes" id="UP000248044">
    <property type="component" value="Chromosome"/>
</dbReference>
<dbReference type="InterPro" id="IPR045229">
    <property type="entry name" value="TPP_enz"/>
</dbReference>
<dbReference type="GO" id="GO:0018491">
    <property type="term" value="F:2-oxobutyrate synthase activity"/>
    <property type="evidence" value="ECO:0007669"/>
    <property type="project" value="UniProtKB-ARBA"/>
</dbReference>
<dbReference type="OrthoDB" id="6837at2157"/>
<reference evidence="11 12" key="1">
    <citation type="submission" date="2018-05" db="EMBL/GenBank/DDBJ databases">
        <title>Complete Genome Sequences of Extremely Thermoacidophilic, Metal-Mobilizing Type-Strain Members of the Archaeal Family Sulfolobaceae: Acidianus brierleyi DSM-1651T, Acidianus sulfidivorans DSM-18786T, Metallosphaera hakonensis DSM-7519T, and Metallosphaera prunae DSM-10039T.</title>
        <authorList>
            <person name="Counts J.A."/>
            <person name="Kelly R.M."/>
        </authorList>
    </citation>
    <scope>NUCLEOTIDE SEQUENCE [LARGE SCALE GENOMIC DNA]</scope>
    <source>
        <strain evidence="11 12">DSM 1651</strain>
    </source>
</reference>
<evidence type="ECO:0000259" key="10">
    <source>
        <dbReference type="Pfam" id="PF02776"/>
    </source>
</evidence>
<evidence type="ECO:0000256" key="5">
    <source>
        <dbReference type="ARBA" id="ARBA00023052"/>
    </source>
</evidence>
<dbReference type="Gene3D" id="3.40.50.1220">
    <property type="entry name" value="TPP-binding domain"/>
    <property type="match status" value="1"/>
</dbReference>
<evidence type="ECO:0000313" key="12">
    <source>
        <dbReference type="Proteomes" id="UP000248044"/>
    </source>
</evidence>
<evidence type="ECO:0000259" key="9">
    <source>
        <dbReference type="Pfam" id="PF02775"/>
    </source>
</evidence>
<dbReference type="GO" id="GO:0050660">
    <property type="term" value="F:flavin adenine dinucleotide binding"/>
    <property type="evidence" value="ECO:0007669"/>
    <property type="project" value="TreeGrafter"/>
</dbReference>
<keyword evidence="12" id="KW-1185">Reference proteome</keyword>
<dbReference type="GeneID" id="36830607"/>
<dbReference type="GO" id="GO:0030976">
    <property type="term" value="F:thiamine pyrophosphate binding"/>
    <property type="evidence" value="ECO:0007669"/>
    <property type="project" value="InterPro"/>
</dbReference>
<proteinExistence type="inferred from homology"/>
<dbReference type="KEGG" id="abri:DFR85_00585"/>
<evidence type="ECO:0000313" key="11">
    <source>
        <dbReference type="EMBL" id="AWR93324.1"/>
    </source>
</evidence>
<dbReference type="GO" id="GO:0000287">
    <property type="term" value="F:magnesium ion binding"/>
    <property type="evidence" value="ECO:0007669"/>
    <property type="project" value="InterPro"/>
</dbReference>
<sequence>MKLGYEIYNVIRDFTDRIYGNPGTTELSFLKYLPDDFNYYLALADGIAVGMAEGYYLKTDNLAIVNLHAAPGLSNAAGFIHTAFMDRVPMLIIDGEQSSKYIVDEPRLYGDLKNLPSVKGFFEIKNSHEGLKIINKAIRLSLTPPYGPTVVSIPQDLVDEEVKSIKLNKFSVNQNCSECTLNYVTEKINSSEKVAIVAGYEIDVFNAHEELQKFAEKIGAPIYAEPFASRAPALHIDGTLPRYASQINKILENYDLVLVIGGSLNNVLFPDEEIIGNIIEITYDSLEASKRIWDCFVCNPKSFLINIFNGVKQKNKKSPLISIPNGKNKEIEEAIKTLSLNLKGYTIFEEAPSYRETIREIMGYNKRSFFANRAGFIGWAIPASFGYSSAKGKAFAIVGDGSFNYSFQGLWSATKYGGKMKVLVINNGGYRSLKGWANYNKDFLSPATDPWKLASSYNFESKEFDNQTEAIKWLMEDDSQKLAEIRI</sequence>
<comment type="subunit">
    <text evidence="3">Heterodimer composed of an alpha and a beta subunit.</text>
</comment>
<evidence type="ECO:0000256" key="1">
    <source>
        <dbReference type="ARBA" id="ARBA00003908"/>
    </source>
</evidence>
<protein>
    <recommendedName>
        <fullName evidence="4">2-oxoacid oxidoreductase (ferredoxin)</fullName>
        <ecNumber evidence="4">1.2.7.11</ecNumber>
    </recommendedName>
</protein>
<dbReference type="RefSeq" id="WP_110269208.1">
    <property type="nucleotide sequence ID" value="NZ_CP029289.2"/>
</dbReference>
<evidence type="ECO:0000256" key="4">
    <source>
        <dbReference type="ARBA" id="ARBA00012691"/>
    </source>
</evidence>
<dbReference type="EC" id="1.2.7.11" evidence="4"/>
<dbReference type="EMBL" id="CP029289">
    <property type="protein sequence ID" value="AWR93324.1"/>
    <property type="molecule type" value="Genomic_DNA"/>
</dbReference>
<feature type="domain" description="Thiamine pyrophosphate enzyme central" evidence="8">
    <location>
        <begin position="184"/>
        <end position="292"/>
    </location>
</feature>
<dbReference type="SUPFAM" id="SSF52467">
    <property type="entry name" value="DHS-like NAD/FAD-binding domain"/>
    <property type="match status" value="1"/>
</dbReference>
<evidence type="ECO:0000256" key="7">
    <source>
        <dbReference type="RuleBase" id="RU362132"/>
    </source>
</evidence>
<dbReference type="InterPro" id="IPR011766">
    <property type="entry name" value="TPP_enzyme_TPP-bd"/>
</dbReference>
<evidence type="ECO:0000256" key="6">
    <source>
        <dbReference type="ARBA" id="ARBA00048893"/>
    </source>
</evidence>
<evidence type="ECO:0000256" key="3">
    <source>
        <dbReference type="ARBA" id="ARBA00011631"/>
    </source>
</evidence>
<dbReference type="PANTHER" id="PTHR18968:SF13">
    <property type="entry name" value="ACETOLACTATE SYNTHASE CATALYTIC SUBUNIT, MITOCHONDRIAL"/>
    <property type="match status" value="1"/>
</dbReference>
<accession>A0A2U9IBE8</accession>
<keyword evidence="5 7" id="KW-0786">Thiamine pyrophosphate</keyword>
<dbReference type="InterPro" id="IPR012001">
    <property type="entry name" value="Thiamin_PyroP_enz_TPP-bd_dom"/>
</dbReference>
<dbReference type="InterPro" id="IPR012000">
    <property type="entry name" value="Thiamin_PyroP_enz_cen_dom"/>
</dbReference>
<comment type="function">
    <text evidence="1">Catalyzes the coenzyme A-dependent oxidative decarboxylation of different 2-oxoacids such as 2-oxoglutarate, pyruvate and 2-oxobutyrate to form their CoA derivatives.</text>
</comment>
<dbReference type="Gene3D" id="3.40.50.970">
    <property type="match status" value="2"/>
</dbReference>
<name>A0A2U9IBE8_9CREN</name>
<comment type="similarity">
    <text evidence="2 7">Belongs to the TPP enzyme family.</text>
</comment>